<evidence type="ECO:0000313" key="4">
    <source>
        <dbReference type="Proteomes" id="UP000295543"/>
    </source>
</evidence>
<organism evidence="3 4">
    <name type="scientific">Luteimonas terrae</name>
    <dbReference type="NCBI Taxonomy" id="1530191"/>
    <lineage>
        <taxon>Bacteria</taxon>
        <taxon>Pseudomonadati</taxon>
        <taxon>Pseudomonadota</taxon>
        <taxon>Gammaproteobacteria</taxon>
        <taxon>Lysobacterales</taxon>
        <taxon>Lysobacteraceae</taxon>
        <taxon>Luteimonas</taxon>
    </lineage>
</organism>
<reference evidence="3 4" key="1">
    <citation type="submission" date="2019-03" db="EMBL/GenBank/DDBJ databases">
        <title>Luteimonas zhaokaii sp.nov., isolated from the rectal contents of Plateau pika in Yushu, Qinghai Province, China.</title>
        <authorList>
            <person name="Zhang G."/>
        </authorList>
    </citation>
    <scope>NUCLEOTIDE SEQUENCE [LARGE SCALE GENOMIC DNA]</scope>
    <source>
        <strain evidence="3 4">THG-MD21</strain>
    </source>
</reference>
<evidence type="ECO:0008006" key="5">
    <source>
        <dbReference type="Google" id="ProtNLM"/>
    </source>
</evidence>
<evidence type="ECO:0000256" key="2">
    <source>
        <dbReference type="SAM" id="Phobius"/>
    </source>
</evidence>
<feature type="region of interest" description="Disordered" evidence="1">
    <location>
        <begin position="86"/>
        <end position="113"/>
    </location>
</feature>
<evidence type="ECO:0000313" key="3">
    <source>
        <dbReference type="EMBL" id="TDK29008.1"/>
    </source>
</evidence>
<sequence length="113" mass="12075">MPPELIGWLASAILLATLIRQIATQVRDRNAQGVSRWLFIGQIAASTGFVTYSALVGDWVFIVTNVCILATAVFGQIVTWRHRRHASARGADPTPAPDARADTAHPAAAGDPT</sequence>
<keyword evidence="4" id="KW-1185">Reference proteome</keyword>
<evidence type="ECO:0000256" key="1">
    <source>
        <dbReference type="SAM" id="MobiDB-lite"/>
    </source>
</evidence>
<feature type="transmembrane region" description="Helical" evidence="2">
    <location>
        <begin position="35"/>
        <end position="53"/>
    </location>
</feature>
<feature type="transmembrane region" description="Helical" evidence="2">
    <location>
        <begin position="6"/>
        <end position="23"/>
    </location>
</feature>
<keyword evidence="2" id="KW-0812">Transmembrane</keyword>
<proteinExistence type="predicted"/>
<keyword evidence="2" id="KW-1133">Transmembrane helix</keyword>
<dbReference type="OrthoDB" id="5966732at2"/>
<protein>
    <recommendedName>
        <fullName evidence="5">PQ-loop repeat-containing protein</fullName>
    </recommendedName>
</protein>
<comment type="caution">
    <text evidence="3">The sequence shown here is derived from an EMBL/GenBank/DDBJ whole genome shotgun (WGS) entry which is preliminary data.</text>
</comment>
<dbReference type="EMBL" id="SMTG01000009">
    <property type="protein sequence ID" value="TDK29008.1"/>
    <property type="molecule type" value="Genomic_DNA"/>
</dbReference>
<dbReference type="AlphaFoldDB" id="A0A4R5U599"/>
<dbReference type="Gene3D" id="1.20.1280.290">
    <property type="match status" value="1"/>
</dbReference>
<accession>A0A4R5U599</accession>
<feature type="transmembrane region" description="Helical" evidence="2">
    <location>
        <begin position="59"/>
        <end position="80"/>
    </location>
</feature>
<dbReference type="Proteomes" id="UP000295543">
    <property type="component" value="Unassembled WGS sequence"/>
</dbReference>
<keyword evidence="2" id="KW-0472">Membrane</keyword>
<dbReference type="RefSeq" id="WP_133394772.1">
    <property type="nucleotide sequence ID" value="NZ_SMTG01000009.1"/>
</dbReference>
<feature type="compositionally biased region" description="Low complexity" evidence="1">
    <location>
        <begin position="104"/>
        <end position="113"/>
    </location>
</feature>
<name>A0A4R5U599_9GAMM</name>
<gene>
    <name evidence="3" type="ORF">E2F49_15730</name>
</gene>